<accession>A0A9P1I7V2</accession>
<feature type="transmembrane region" description="Helical" evidence="1">
    <location>
        <begin position="6"/>
        <end position="30"/>
    </location>
</feature>
<organism evidence="2 3">
    <name type="scientific">Caenorhabditis angaria</name>
    <dbReference type="NCBI Taxonomy" id="860376"/>
    <lineage>
        <taxon>Eukaryota</taxon>
        <taxon>Metazoa</taxon>
        <taxon>Ecdysozoa</taxon>
        <taxon>Nematoda</taxon>
        <taxon>Chromadorea</taxon>
        <taxon>Rhabditida</taxon>
        <taxon>Rhabditina</taxon>
        <taxon>Rhabditomorpha</taxon>
        <taxon>Rhabditoidea</taxon>
        <taxon>Rhabditidae</taxon>
        <taxon>Peloderinae</taxon>
        <taxon>Caenorhabditis</taxon>
    </lineage>
</organism>
<proteinExistence type="predicted"/>
<gene>
    <name evidence="2" type="ORF">CAMP_LOCUS2742</name>
</gene>
<evidence type="ECO:0000313" key="3">
    <source>
        <dbReference type="Proteomes" id="UP001152747"/>
    </source>
</evidence>
<keyword evidence="1" id="KW-0812">Transmembrane</keyword>
<reference evidence="2" key="1">
    <citation type="submission" date="2022-11" db="EMBL/GenBank/DDBJ databases">
        <authorList>
            <person name="Kikuchi T."/>
        </authorList>
    </citation>
    <scope>NUCLEOTIDE SEQUENCE</scope>
    <source>
        <strain evidence="2">PS1010</strain>
    </source>
</reference>
<dbReference type="Proteomes" id="UP001152747">
    <property type="component" value="Unassembled WGS sequence"/>
</dbReference>
<evidence type="ECO:0000256" key="1">
    <source>
        <dbReference type="SAM" id="Phobius"/>
    </source>
</evidence>
<evidence type="ECO:0000313" key="2">
    <source>
        <dbReference type="EMBL" id="CAI5440105.1"/>
    </source>
</evidence>
<protein>
    <submittedName>
        <fullName evidence="2">Uncharacterized protein</fullName>
    </submittedName>
</protein>
<dbReference type="AlphaFoldDB" id="A0A9P1I7V2"/>
<comment type="caution">
    <text evidence="2">The sequence shown here is derived from an EMBL/GenBank/DDBJ whole genome shotgun (WGS) entry which is preliminary data.</text>
</comment>
<sequence length="640" mass="76007">MTISTFVQNTVTAFFLHFFFLFFFVCFIVLEKIFSKCHRFVSIFQDRKKSRREGFSNYSTSDIAFSKYGEELLKNLEQPGTCRAFQGENNWENDGRLKLRSKTRHLHIFRQLEAREIGQNLHGRRNLSSTILNSECREYRFDQTIRSATNQDPIQWKNGKLILKKSQKIVDYEEPSKIIDFSIAEDEIVNMNLRYFENEFHDIIFVDYEMEKYIFLLRKFTFHVFNSKNMRKKFVLPFWWIYQLNPGLGGLKLDWNTKNESLFIKIRATKSTLFLLFDIFSLKFVTSFVVQHDALLPTTKIRKMTLKNDNLQIVAQNGVFIYSLSKIWEKFGNFRRIPEISDESQQLPIVFEVLKLEDRPDRFFEGSFKSIHISLILPVIFGFPELEKHPISIQNFKNPRIPINLGEKCKLPQNVQEIGKFSEFRMANKNRSCLIFADDSTSTFLVFEKCDLVKYYVANCRKFEEIWRISIFPKVEDRNLERRVEFEREKLVDEMRNRDGNENGEIGTIPKKKKRKFIKKHLRDHIKIHSTHLSNDGQNLIVNLSISSHNQLQSNGYFKQKQEENRDLLQFVYIIDDKNGEILRIIPICMRNIDLYAELIIYPEYCYFSIDQDGILVISRGNLAILEIWEIIESQQFIDV</sequence>
<dbReference type="EMBL" id="CANHGI010000001">
    <property type="protein sequence ID" value="CAI5440105.1"/>
    <property type="molecule type" value="Genomic_DNA"/>
</dbReference>
<keyword evidence="1" id="KW-0472">Membrane</keyword>
<keyword evidence="3" id="KW-1185">Reference proteome</keyword>
<name>A0A9P1I7V2_9PELO</name>
<keyword evidence="1" id="KW-1133">Transmembrane helix</keyword>